<keyword evidence="4 7" id="KW-0805">Transcription regulation</keyword>
<evidence type="ECO:0000313" key="10">
    <source>
        <dbReference type="Proteomes" id="UP000229370"/>
    </source>
</evidence>
<dbReference type="PANTHER" id="PTHR30455:SF2">
    <property type="entry name" value="TRANSCRIPTIONAL REPRESSOR NRDR"/>
    <property type="match status" value="1"/>
</dbReference>
<dbReference type="GO" id="GO:0045892">
    <property type="term" value="P:negative regulation of DNA-templated transcription"/>
    <property type="evidence" value="ECO:0007669"/>
    <property type="project" value="UniProtKB-UniRule"/>
</dbReference>
<comment type="cofactor">
    <cofactor evidence="7">
        <name>Zn(2+)</name>
        <dbReference type="ChEBI" id="CHEBI:29105"/>
    </cofactor>
    <text evidence="7">Binds 1 zinc ion.</text>
</comment>
<reference evidence="10" key="1">
    <citation type="submission" date="2017-09" db="EMBL/GenBank/DDBJ databases">
        <title>Depth-based differentiation of microbial function through sediment-hosted aquifers and enrichment of novel symbionts in the deep terrestrial subsurface.</title>
        <authorList>
            <person name="Probst A.J."/>
            <person name="Ladd B."/>
            <person name="Jarett J.K."/>
            <person name="Geller-Mcgrath D.E."/>
            <person name="Sieber C.M.K."/>
            <person name="Emerson J.B."/>
            <person name="Anantharaman K."/>
            <person name="Thomas B.C."/>
            <person name="Malmstrom R."/>
            <person name="Stieglmeier M."/>
            <person name="Klingl A."/>
            <person name="Woyke T."/>
            <person name="Ryan C.M."/>
            <person name="Banfield J.F."/>
        </authorList>
    </citation>
    <scope>NUCLEOTIDE SEQUENCE [LARGE SCALE GENOMIC DNA]</scope>
</reference>
<feature type="zinc finger region" evidence="7">
    <location>
        <begin position="3"/>
        <end position="34"/>
    </location>
</feature>
<keyword evidence="7" id="KW-0479">Metal-binding</keyword>
<evidence type="ECO:0000256" key="3">
    <source>
        <dbReference type="ARBA" id="ARBA00022840"/>
    </source>
</evidence>
<evidence type="ECO:0000256" key="7">
    <source>
        <dbReference type="HAMAP-Rule" id="MF_00440"/>
    </source>
</evidence>
<proteinExistence type="inferred from homology"/>
<evidence type="ECO:0000256" key="4">
    <source>
        <dbReference type="ARBA" id="ARBA00023015"/>
    </source>
</evidence>
<feature type="domain" description="ATP-cone" evidence="8">
    <location>
        <begin position="49"/>
        <end position="139"/>
    </location>
</feature>
<evidence type="ECO:0000259" key="8">
    <source>
        <dbReference type="PROSITE" id="PS51161"/>
    </source>
</evidence>
<dbReference type="AlphaFoldDB" id="A0A2M8GLY3"/>
<name>A0A2M8GLY3_9BACT</name>
<evidence type="ECO:0000256" key="6">
    <source>
        <dbReference type="ARBA" id="ARBA00023163"/>
    </source>
</evidence>
<sequence length="148" mass="17643">MFCIFCHHTDTEVIETRLSEDGTTIRRRRRCPKCQRRFTTYERVEELPILVIKRNGNRERFDREKLRRGIIKACEKTTVSVDQIEKIIGAVEKEVKQQEKTEIDSAMIGRFAAKELKRVDKIAYIRFASVFRRFVDVEDFEKEIKKLS</sequence>
<gene>
    <name evidence="7" type="primary">nrdR</name>
    <name evidence="9" type="ORF">CO007_04585</name>
</gene>
<comment type="caution">
    <text evidence="9">The sequence shown here is derived from an EMBL/GenBank/DDBJ whole genome shotgun (WGS) entry which is preliminary data.</text>
</comment>
<accession>A0A2M8GLY3</accession>
<dbReference type="InterPro" id="IPR055173">
    <property type="entry name" value="NrdR-like_N"/>
</dbReference>
<evidence type="ECO:0000313" key="9">
    <source>
        <dbReference type="EMBL" id="PJC81479.1"/>
    </source>
</evidence>
<keyword evidence="6 7" id="KW-0804">Transcription</keyword>
<evidence type="ECO:0000256" key="1">
    <source>
        <dbReference type="ARBA" id="ARBA00022491"/>
    </source>
</evidence>
<protein>
    <recommendedName>
        <fullName evidence="7">Transcriptional repressor NrdR</fullName>
    </recommendedName>
</protein>
<dbReference type="PANTHER" id="PTHR30455">
    <property type="entry name" value="TRANSCRIPTIONAL REPRESSOR NRDR"/>
    <property type="match status" value="1"/>
</dbReference>
<dbReference type="HAMAP" id="MF_00440">
    <property type="entry name" value="NrdR"/>
    <property type="match status" value="1"/>
</dbReference>
<organism evidence="9 10">
    <name type="scientific">Candidatus Roizmanbacteria bacterium CG_4_8_14_3_um_filter_36_10</name>
    <dbReference type="NCBI Taxonomy" id="1974834"/>
    <lineage>
        <taxon>Bacteria</taxon>
        <taxon>Candidatus Roizmaniibacteriota</taxon>
    </lineage>
</organism>
<dbReference type="Pfam" id="PF22811">
    <property type="entry name" value="Zn_ribbon_NrdR"/>
    <property type="match status" value="1"/>
</dbReference>
<dbReference type="GO" id="GO:0008270">
    <property type="term" value="F:zinc ion binding"/>
    <property type="evidence" value="ECO:0007669"/>
    <property type="project" value="UniProtKB-UniRule"/>
</dbReference>
<comment type="function">
    <text evidence="7">Negatively regulates transcription of bacterial ribonucleotide reductase nrd genes and operons by binding to NrdR-boxes.</text>
</comment>
<keyword evidence="5 7" id="KW-0238">DNA-binding</keyword>
<dbReference type="Pfam" id="PF03477">
    <property type="entry name" value="ATP-cone"/>
    <property type="match status" value="1"/>
</dbReference>
<keyword evidence="3 7" id="KW-0067">ATP-binding</keyword>
<keyword evidence="2 7" id="KW-0547">Nucleotide-binding</keyword>
<dbReference type="InterPro" id="IPR003796">
    <property type="entry name" value="RNR_NrdR-like"/>
</dbReference>
<dbReference type="PROSITE" id="PS51161">
    <property type="entry name" value="ATP_CONE"/>
    <property type="match status" value="1"/>
</dbReference>
<keyword evidence="7" id="KW-0863">Zinc-finger</keyword>
<evidence type="ECO:0000256" key="2">
    <source>
        <dbReference type="ARBA" id="ARBA00022741"/>
    </source>
</evidence>
<dbReference type="GO" id="GO:0003677">
    <property type="term" value="F:DNA binding"/>
    <property type="evidence" value="ECO:0007669"/>
    <property type="project" value="UniProtKB-KW"/>
</dbReference>
<evidence type="ECO:0000256" key="5">
    <source>
        <dbReference type="ARBA" id="ARBA00023125"/>
    </source>
</evidence>
<keyword evidence="7" id="KW-0862">Zinc</keyword>
<dbReference type="EMBL" id="PFQK01000079">
    <property type="protein sequence ID" value="PJC81479.1"/>
    <property type="molecule type" value="Genomic_DNA"/>
</dbReference>
<comment type="similarity">
    <text evidence="7">Belongs to the NrdR family.</text>
</comment>
<dbReference type="Proteomes" id="UP000229370">
    <property type="component" value="Unassembled WGS sequence"/>
</dbReference>
<dbReference type="InterPro" id="IPR005144">
    <property type="entry name" value="ATP-cone_dom"/>
</dbReference>
<dbReference type="NCBIfam" id="TIGR00244">
    <property type="entry name" value="transcriptional regulator NrdR"/>
    <property type="match status" value="1"/>
</dbReference>
<dbReference type="GO" id="GO:0005524">
    <property type="term" value="F:ATP binding"/>
    <property type="evidence" value="ECO:0007669"/>
    <property type="project" value="UniProtKB-UniRule"/>
</dbReference>
<keyword evidence="1 7" id="KW-0678">Repressor</keyword>